<feature type="compositionally biased region" description="Basic and acidic residues" evidence="1">
    <location>
        <begin position="1"/>
        <end position="11"/>
    </location>
</feature>
<accession>A0A392P027</accession>
<reference evidence="2 3" key="1">
    <citation type="journal article" date="2018" name="Front. Plant Sci.">
        <title>Red Clover (Trifolium pratense) and Zigzag Clover (T. medium) - A Picture of Genomic Similarities and Differences.</title>
        <authorList>
            <person name="Dluhosova J."/>
            <person name="Istvanek J."/>
            <person name="Nedelnik J."/>
            <person name="Repkova J."/>
        </authorList>
    </citation>
    <scope>NUCLEOTIDE SEQUENCE [LARGE SCALE GENOMIC DNA]</scope>
    <source>
        <strain evidence="3">cv. 10/8</strain>
        <tissue evidence="2">Leaf</tissue>
    </source>
</reference>
<feature type="region of interest" description="Disordered" evidence="1">
    <location>
        <begin position="1"/>
        <end position="57"/>
    </location>
</feature>
<evidence type="ECO:0000313" key="2">
    <source>
        <dbReference type="EMBL" id="MCI05082.1"/>
    </source>
</evidence>
<gene>
    <name evidence="2" type="ORF">A2U01_0026132</name>
</gene>
<keyword evidence="3" id="KW-1185">Reference proteome</keyword>
<dbReference type="Proteomes" id="UP000265520">
    <property type="component" value="Unassembled WGS sequence"/>
</dbReference>
<organism evidence="2 3">
    <name type="scientific">Trifolium medium</name>
    <dbReference type="NCBI Taxonomy" id="97028"/>
    <lineage>
        <taxon>Eukaryota</taxon>
        <taxon>Viridiplantae</taxon>
        <taxon>Streptophyta</taxon>
        <taxon>Embryophyta</taxon>
        <taxon>Tracheophyta</taxon>
        <taxon>Spermatophyta</taxon>
        <taxon>Magnoliopsida</taxon>
        <taxon>eudicotyledons</taxon>
        <taxon>Gunneridae</taxon>
        <taxon>Pentapetalae</taxon>
        <taxon>rosids</taxon>
        <taxon>fabids</taxon>
        <taxon>Fabales</taxon>
        <taxon>Fabaceae</taxon>
        <taxon>Papilionoideae</taxon>
        <taxon>50 kb inversion clade</taxon>
        <taxon>NPAAA clade</taxon>
        <taxon>Hologalegina</taxon>
        <taxon>IRL clade</taxon>
        <taxon>Trifolieae</taxon>
        <taxon>Trifolium</taxon>
    </lineage>
</organism>
<evidence type="ECO:0000256" key="1">
    <source>
        <dbReference type="SAM" id="MobiDB-lite"/>
    </source>
</evidence>
<comment type="caution">
    <text evidence="2">The sequence shown here is derived from an EMBL/GenBank/DDBJ whole genome shotgun (WGS) entry which is preliminary data.</text>
</comment>
<proteinExistence type="predicted"/>
<name>A0A392P027_9FABA</name>
<feature type="compositionally biased region" description="Pro residues" evidence="1">
    <location>
        <begin position="14"/>
        <end position="33"/>
    </location>
</feature>
<evidence type="ECO:0000313" key="3">
    <source>
        <dbReference type="Proteomes" id="UP000265520"/>
    </source>
</evidence>
<dbReference type="EMBL" id="LXQA010057474">
    <property type="protein sequence ID" value="MCI05082.1"/>
    <property type="molecule type" value="Genomic_DNA"/>
</dbReference>
<feature type="compositionally biased region" description="Polar residues" evidence="1">
    <location>
        <begin position="35"/>
        <end position="57"/>
    </location>
</feature>
<protein>
    <submittedName>
        <fullName evidence="2">Uncharacterized protein</fullName>
    </submittedName>
</protein>
<dbReference type="AlphaFoldDB" id="A0A392P027"/>
<sequence>MARTKNTDRRIVPLSPPPTHLAETSPPPAPPSSPQNSKTVFETFKNAPNSDTENPQK</sequence>